<name>A0A812KS51_9DINO</name>
<accession>A0A812KS51</accession>
<proteinExistence type="predicted"/>
<evidence type="ECO:0000313" key="1">
    <source>
        <dbReference type="EMBL" id="CAE7232061.1"/>
    </source>
</evidence>
<feature type="non-terminal residue" evidence="1">
    <location>
        <position position="1"/>
    </location>
</feature>
<dbReference type="Proteomes" id="UP000604046">
    <property type="component" value="Unassembled WGS sequence"/>
</dbReference>
<evidence type="ECO:0000313" key="2">
    <source>
        <dbReference type="Proteomes" id="UP000604046"/>
    </source>
</evidence>
<dbReference type="AlphaFoldDB" id="A0A812KS51"/>
<reference evidence="1" key="1">
    <citation type="submission" date="2021-02" db="EMBL/GenBank/DDBJ databases">
        <authorList>
            <person name="Dougan E. K."/>
            <person name="Rhodes N."/>
            <person name="Thang M."/>
            <person name="Chan C."/>
        </authorList>
    </citation>
    <scope>NUCLEOTIDE SEQUENCE</scope>
</reference>
<dbReference type="OrthoDB" id="436954at2759"/>
<sequence length="292" mass="31629">VAFIAAEASCPHDECPAQSEALIQHHVTQQKVQTTGYEIGGDNTQSCGPDRVRLESPEECEEAAGALGKTFGYTGSYAGWPRYCFMYRDLFYFNNNAVSSSSRDDARLICERIEATTTTTTTSIDHPNVVSYELGLPGAMDCAVGHVVSTHIECASSAVTLALGISFSNAIQTHEVPSGCIYNSRTHARFFNSFQGGNVDADYYPVCKTETNPVIINFNQGEYDTNVCGSGQPIEDEELCREAAAHFGEVFSTSGSYSGYPQGCFKFLNGDVYFNRHEGNHPSPNAAPICVG</sequence>
<gene>
    <name evidence="1" type="ORF">SNAT2548_LOCUS9559</name>
</gene>
<organism evidence="1 2">
    <name type="scientific">Symbiodinium natans</name>
    <dbReference type="NCBI Taxonomy" id="878477"/>
    <lineage>
        <taxon>Eukaryota</taxon>
        <taxon>Sar</taxon>
        <taxon>Alveolata</taxon>
        <taxon>Dinophyceae</taxon>
        <taxon>Suessiales</taxon>
        <taxon>Symbiodiniaceae</taxon>
        <taxon>Symbiodinium</taxon>
    </lineage>
</organism>
<protein>
    <submittedName>
        <fullName evidence="1">Uncharacterized protein</fullName>
    </submittedName>
</protein>
<dbReference type="EMBL" id="CAJNDS010000757">
    <property type="protein sequence ID" value="CAE7232061.1"/>
    <property type="molecule type" value="Genomic_DNA"/>
</dbReference>
<keyword evidence="2" id="KW-1185">Reference proteome</keyword>
<comment type="caution">
    <text evidence="1">The sequence shown here is derived from an EMBL/GenBank/DDBJ whole genome shotgun (WGS) entry which is preliminary data.</text>
</comment>